<dbReference type="PANTHER" id="PTHR21666:SF289">
    <property type="entry name" value="L-ALA--D-GLU ENDOPEPTIDASE"/>
    <property type="match status" value="1"/>
</dbReference>
<evidence type="ECO:0000256" key="1">
    <source>
        <dbReference type="ARBA" id="ARBA00022729"/>
    </source>
</evidence>
<feature type="coiled-coil region" evidence="2">
    <location>
        <begin position="28"/>
        <end position="125"/>
    </location>
</feature>
<dbReference type="KEGG" id="cpo:COPRO5265_0966"/>
<dbReference type="PANTHER" id="PTHR21666">
    <property type="entry name" value="PEPTIDASE-RELATED"/>
    <property type="match status" value="1"/>
</dbReference>
<keyword evidence="1" id="KW-0732">Signal</keyword>
<dbReference type="InterPro" id="IPR016047">
    <property type="entry name" value="M23ase_b-sheet_dom"/>
</dbReference>
<sequence>MSWRCRVFSKWVSVIIVFVIIAALAIPLPGEAATYSDLQKKNEQLEQQKKATQQQLSEVKSKTQDAFQALVELQSQIEKLEQQSSSLVQRRQLLEEQIATLDSQIKDLEKTIEEERANLEQTLVTMYKWQKVAPSALVLVVTSSVNPELATYALEKVLTNQNDKLESYEDNVAKLHAKRKEIAEAKNEVAQTIESLQTQLATLQSKYDERESLYAQLKKEQNKYASQLAMIEQQQREVSAEIQRMLSSTKLSSNANSSGFIKPMSGMVTSPFGWRINPLTGRGKDFHTGIDVANQYGTPIKASRTGVVIWAGWKTGYGLCVIIDHQDGYGTVYAHMSRIAVKSGQKVSAGTVVGYEGSTGWATGPHLHFEIRIQGEPTNPAKFVQF</sequence>
<feature type="domain" description="M23ase beta-sheet core" evidence="3">
    <location>
        <begin position="286"/>
        <end position="380"/>
    </location>
</feature>
<name>B5Y943_COPPD</name>
<dbReference type="SUPFAM" id="SSF51261">
    <property type="entry name" value="Duplicated hybrid motif"/>
    <property type="match status" value="1"/>
</dbReference>
<reference evidence="4 5" key="2">
    <citation type="journal article" date="2014" name="Genome Announc.">
        <title>Complete Genome Sequence of Coprothermobacter proteolyticus DSM 5265.</title>
        <authorList>
            <person name="Alexiev A."/>
            <person name="Coil D.A."/>
            <person name="Badger J.H."/>
            <person name="Enticknap J."/>
            <person name="Ward N."/>
            <person name="Robb F.T."/>
            <person name="Eisen J.A."/>
        </authorList>
    </citation>
    <scope>NUCLEOTIDE SEQUENCE [LARGE SCALE GENOMIC DNA]</scope>
    <source>
        <strain evidence="5">ATCC 35245 / DSM 5265 / OCM 4 / BT</strain>
    </source>
</reference>
<dbReference type="Proteomes" id="UP000001732">
    <property type="component" value="Chromosome"/>
</dbReference>
<dbReference type="InterPro" id="IPR050570">
    <property type="entry name" value="Cell_wall_metabolism_enzyme"/>
</dbReference>
<dbReference type="EMBL" id="CP001145">
    <property type="protein sequence ID" value="ACI17777.1"/>
    <property type="molecule type" value="Genomic_DNA"/>
</dbReference>
<dbReference type="Gene3D" id="6.10.250.3150">
    <property type="match status" value="1"/>
</dbReference>
<accession>B5Y943</accession>
<dbReference type="eggNOG" id="COG4942">
    <property type="taxonomic scope" value="Bacteria"/>
</dbReference>
<feature type="coiled-coil region" evidence="2">
    <location>
        <begin position="158"/>
        <end position="237"/>
    </location>
</feature>
<dbReference type="SUPFAM" id="SSF90257">
    <property type="entry name" value="Myosin rod fragments"/>
    <property type="match status" value="1"/>
</dbReference>
<dbReference type="STRING" id="309798.COPRO5265_0966"/>
<organism evidence="4 5">
    <name type="scientific">Coprothermobacter proteolyticus (strain ATCC 35245 / DSM 5265 / OCM 4 / BT)</name>
    <dbReference type="NCBI Taxonomy" id="309798"/>
    <lineage>
        <taxon>Bacteria</taxon>
        <taxon>Pseudomonadati</taxon>
        <taxon>Coprothermobacterota</taxon>
        <taxon>Coprothermobacteria</taxon>
        <taxon>Coprothermobacterales</taxon>
        <taxon>Coprothermobacteraceae</taxon>
        <taxon>Coprothermobacter</taxon>
    </lineage>
</organism>
<dbReference type="CDD" id="cd12797">
    <property type="entry name" value="M23_peptidase"/>
    <property type="match status" value="1"/>
</dbReference>
<proteinExistence type="predicted"/>
<keyword evidence="5" id="KW-1185">Reference proteome</keyword>
<evidence type="ECO:0000313" key="4">
    <source>
        <dbReference type="EMBL" id="ACI17777.1"/>
    </source>
</evidence>
<dbReference type="GO" id="GO:0004222">
    <property type="term" value="F:metalloendopeptidase activity"/>
    <property type="evidence" value="ECO:0007669"/>
    <property type="project" value="TreeGrafter"/>
</dbReference>
<dbReference type="Pfam" id="PF01551">
    <property type="entry name" value="Peptidase_M23"/>
    <property type="match status" value="1"/>
</dbReference>
<reference evidence="5" key="1">
    <citation type="submission" date="2008-08" db="EMBL/GenBank/DDBJ databases">
        <title>The complete genome sequence of Coprothermobacter proteolyticus strain ATCC 5245 / DSM 5265 / BT.</title>
        <authorList>
            <person name="Dodson R.J."/>
            <person name="Durkin A.S."/>
            <person name="Wu M."/>
            <person name="Eisen J."/>
            <person name="Sutton G."/>
        </authorList>
    </citation>
    <scope>NUCLEOTIDE SEQUENCE [LARGE SCALE GENOMIC DNA]</scope>
    <source>
        <strain evidence="5">ATCC 35245 / DSM 5265 / OCM 4 / BT</strain>
    </source>
</reference>
<dbReference type="InterPro" id="IPR011055">
    <property type="entry name" value="Dup_hybrid_motif"/>
</dbReference>
<dbReference type="Gene3D" id="2.70.70.10">
    <property type="entry name" value="Glucose Permease (Domain IIA)"/>
    <property type="match status" value="1"/>
</dbReference>
<evidence type="ECO:0000256" key="2">
    <source>
        <dbReference type="SAM" id="Coils"/>
    </source>
</evidence>
<dbReference type="AlphaFoldDB" id="B5Y943"/>
<evidence type="ECO:0000313" key="5">
    <source>
        <dbReference type="Proteomes" id="UP000001732"/>
    </source>
</evidence>
<dbReference type="HOGENOM" id="CLU_029425_4_3_9"/>
<evidence type="ECO:0000259" key="3">
    <source>
        <dbReference type="Pfam" id="PF01551"/>
    </source>
</evidence>
<gene>
    <name evidence="4" type="ordered locus">COPRO5265_0966</name>
</gene>
<dbReference type="RefSeq" id="WP_012544429.1">
    <property type="nucleotide sequence ID" value="NC_011295.1"/>
</dbReference>
<dbReference type="FunFam" id="2.70.70.10:FF:000006">
    <property type="entry name" value="M23 family peptidase"/>
    <property type="match status" value="1"/>
</dbReference>
<protein>
    <submittedName>
        <fullName evidence="4">Membrane protein</fullName>
    </submittedName>
</protein>
<keyword evidence="2" id="KW-0175">Coiled coil</keyword>
<dbReference type="OrthoDB" id="9809488at2"/>